<reference evidence="1 2" key="1">
    <citation type="journal article" date="2019" name="Int. J. Syst. Evol. Microbiol.">
        <title>The Global Catalogue of Microorganisms (GCM) 10K type strain sequencing project: providing services to taxonomists for standard genome sequencing and annotation.</title>
        <authorList>
            <consortium name="The Broad Institute Genomics Platform"/>
            <consortium name="The Broad Institute Genome Sequencing Center for Infectious Disease"/>
            <person name="Wu L."/>
            <person name="Ma J."/>
        </authorList>
    </citation>
    <scope>NUCLEOTIDE SEQUENCE [LARGE SCALE GENOMIC DNA]</scope>
    <source>
        <strain evidence="1 2">CGMCC 1.12563</strain>
    </source>
</reference>
<dbReference type="EMBL" id="JBHUDC010000008">
    <property type="protein sequence ID" value="MFD1515655.1"/>
    <property type="molecule type" value="Genomic_DNA"/>
</dbReference>
<organism evidence="1 2">
    <name type="scientific">Halomarina rubra</name>
    <dbReference type="NCBI Taxonomy" id="2071873"/>
    <lineage>
        <taxon>Archaea</taxon>
        <taxon>Methanobacteriati</taxon>
        <taxon>Methanobacteriota</taxon>
        <taxon>Stenosarchaea group</taxon>
        <taxon>Halobacteria</taxon>
        <taxon>Halobacteriales</taxon>
        <taxon>Natronomonadaceae</taxon>
        <taxon>Halomarina</taxon>
    </lineage>
</organism>
<sequence length="410" mass="46106">MSTTNAVDEVRLEWSPHPGQQDILSDDSRFKIVACGRRWGKTECAAKWLVGQALAPEADLVWWVGPGYEVVDPGYYAVLDTLPDRLIADTKESKPYHIDLVYGARIAFRTTKSDSNVGVGLDALVIDEAAQVSKQRWTRDLRPTLSDTLGKMMAISTPRGRNWFHDYFQRGQSPDHDDVASWTAPTYDNPHIPDSEVDAARDEVPERVFQQEYLAEFIDDAGGVFERVRDRIVEDYHLDETEGSGPYATGVDFARHQDYTVIHTLDSKGITVYHERLRNVSWPQIQRRVETAAGTYPGTVAVDASRDNKIVGDLAEAGVNVRPVKFTAPRKRQLVENLVTQIEQEAVTIPDLPVLVTELQLFEYDVTKAGNVRYHAPEGHHDDCVDAFALAADARHRTPQDTNRSFARSF</sequence>
<dbReference type="Proteomes" id="UP001597187">
    <property type="component" value="Unassembled WGS sequence"/>
</dbReference>
<protein>
    <submittedName>
        <fullName evidence="1">Terminase large subunit domain-containing protein</fullName>
    </submittedName>
</protein>
<dbReference type="AlphaFoldDB" id="A0ABD6B0E3"/>
<name>A0ABD6B0E3_9EURY</name>
<dbReference type="Pfam" id="PF03237">
    <property type="entry name" value="Terminase_6N"/>
    <property type="match status" value="1"/>
</dbReference>
<dbReference type="Gene3D" id="3.30.420.240">
    <property type="match status" value="1"/>
</dbReference>
<accession>A0ABD6B0E3</accession>
<dbReference type="RefSeq" id="WP_250875563.1">
    <property type="nucleotide sequence ID" value="NZ_JALXFV010000008.1"/>
</dbReference>
<dbReference type="InterPro" id="IPR027417">
    <property type="entry name" value="P-loop_NTPase"/>
</dbReference>
<dbReference type="Gene3D" id="3.40.50.300">
    <property type="entry name" value="P-loop containing nucleotide triphosphate hydrolases"/>
    <property type="match status" value="1"/>
</dbReference>
<evidence type="ECO:0000313" key="1">
    <source>
        <dbReference type="EMBL" id="MFD1515655.1"/>
    </source>
</evidence>
<proteinExistence type="predicted"/>
<gene>
    <name evidence="1" type="ORF">ACFSBT_20440</name>
</gene>
<evidence type="ECO:0000313" key="2">
    <source>
        <dbReference type="Proteomes" id="UP001597187"/>
    </source>
</evidence>
<keyword evidence="2" id="KW-1185">Reference proteome</keyword>
<comment type="caution">
    <text evidence="1">The sequence shown here is derived from an EMBL/GenBank/DDBJ whole genome shotgun (WGS) entry which is preliminary data.</text>
</comment>